<dbReference type="Gene3D" id="1.10.3210.10">
    <property type="entry name" value="Hypothetical protein af1432"/>
    <property type="match status" value="1"/>
</dbReference>
<dbReference type="CDD" id="cd00077">
    <property type="entry name" value="HDc"/>
    <property type="match status" value="1"/>
</dbReference>
<feature type="compositionally biased region" description="Polar residues" evidence="1">
    <location>
        <begin position="203"/>
        <end position="213"/>
    </location>
</feature>
<dbReference type="Pfam" id="PF13487">
    <property type="entry name" value="HD_5"/>
    <property type="match status" value="1"/>
</dbReference>
<evidence type="ECO:0000313" key="4">
    <source>
        <dbReference type="Proteomes" id="UP001652409"/>
    </source>
</evidence>
<dbReference type="PROSITE" id="PS51832">
    <property type="entry name" value="HD_GYP"/>
    <property type="match status" value="1"/>
</dbReference>
<dbReference type="RefSeq" id="WP_158422252.1">
    <property type="nucleotide sequence ID" value="NZ_JAOQJL010000030.1"/>
</dbReference>
<feature type="compositionally biased region" description="Basic and acidic residues" evidence="1">
    <location>
        <begin position="189"/>
        <end position="202"/>
    </location>
</feature>
<comment type="caution">
    <text evidence="3">The sequence shown here is derived from an EMBL/GenBank/DDBJ whole genome shotgun (WGS) entry which is preliminary data.</text>
</comment>
<dbReference type="PANTHER" id="PTHR43155:SF2">
    <property type="entry name" value="CYCLIC DI-GMP PHOSPHODIESTERASE PA4108"/>
    <property type="match status" value="1"/>
</dbReference>
<reference evidence="3 4" key="1">
    <citation type="journal article" date="2021" name="ISME Commun">
        <title>Automated analysis of genomic sequences facilitates high-throughput and comprehensive description of bacteria.</title>
        <authorList>
            <person name="Hitch T.C.A."/>
        </authorList>
    </citation>
    <scope>NUCLEOTIDE SEQUENCE [LARGE SCALE GENOMIC DNA]</scope>
    <source>
        <strain evidence="3 4">Sanger_23</strain>
    </source>
</reference>
<dbReference type="SUPFAM" id="SSF109604">
    <property type="entry name" value="HD-domain/PDEase-like"/>
    <property type="match status" value="1"/>
</dbReference>
<dbReference type="InterPro" id="IPR003607">
    <property type="entry name" value="HD/PDEase_dom"/>
</dbReference>
<gene>
    <name evidence="3" type="ORF">OCV61_13565</name>
</gene>
<evidence type="ECO:0000259" key="2">
    <source>
        <dbReference type="PROSITE" id="PS51832"/>
    </source>
</evidence>
<dbReference type="Proteomes" id="UP001652409">
    <property type="component" value="Unassembled WGS sequence"/>
</dbReference>
<evidence type="ECO:0000256" key="1">
    <source>
        <dbReference type="SAM" id="MobiDB-lite"/>
    </source>
</evidence>
<organism evidence="3 4">
    <name type="scientific">Blautia ammoniilytica</name>
    <dbReference type="NCBI Taxonomy" id="2981782"/>
    <lineage>
        <taxon>Bacteria</taxon>
        <taxon>Bacillati</taxon>
        <taxon>Bacillota</taxon>
        <taxon>Clostridia</taxon>
        <taxon>Lachnospirales</taxon>
        <taxon>Lachnospiraceae</taxon>
        <taxon>Blautia</taxon>
    </lineage>
</organism>
<name>A0ABT2TXY6_9FIRM</name>
<dbReference type="NCBIfam" id="TIGR00277">
    <property type="entry name" value="HDIG"/>
    <property type="match status" value="1"/>
</dbReference>
<keyword evidence="4" id="KW-1185">Reference proteome</keyword>
<proteinExistence type="predicted"/>
<dbReference type="InterPro" id="IPR037522">
    <property type="entry name" value="HD_GYP_dom"/>
</dbReference>
<protein>
    <submittedName>
        <fullName evidence="3">HD domain-containing protein</fullName>
    </submittedName>
</protein>
<feature type="region of interest" description="Disordered" evidence="1">
    <location>
        <begin position="189"/>
        <end position="219"/>
    </location>
</feature>
<feature type="domain" description="HD-GYP" evidence="2">
    <location>
        <begin position="1"/>
        <end position="196"/>
    </location>
</feature>
<dbReference type="InterPro" id="IPR006675">
    <property type="entry name" value="HDIG_dom"/>
</dbReference>
<dbReference type="PANTHER" id="PTHR43155">
    <property type="entry name" value="CYCLIC DI-GMP PHOSPHODIESTERASE PA4108-RELATED"/>
    <property type="match status" value="1"/>
</dbReference>
<accession>A0ABT2TXY6</accession>
<evidence type="ECO:0000313" key="3">
    <source>
        <dbReference type="EMBL" id="MCU6766427.1"/>
    </source>
</evidence>
<dbReference type="SMART" id="SM00471">
    <property type="entry name" value="HDc"/>
    <property type="match status" value="1"/>
</dbReference>
<sequence length="219" mass="24856">MSRTKEKNPASQDRLLEFDLSTELKHGIAVSNLAYAVAKEVGLPEDQCYQLAVAGVLHDIGKLKLRSYINGQENNPLVIEELKYVRMHSALGYEELKDQGYSDFILESILYHHENFDGTGYPSNKCGEEIPIGARILRVCDVFCALSSDRPYRRAFDRMTVVGLMIDEVKNFDMEIFLAFQRVVHKEEHDGIKEETGNRDEGYSSQGNGNTELCDQHHP</sequence>
<dbReference type="EMBL" id="JAOQJL010000030">
    <property type="protein sequence ID" value="MCU6766427.1"/>
    <property type="molecule type" value="Genomic_DNA"/>
</dbReference>